<feature type="compositionally biased region" description="Low complexity" evidence="1">
    <location>
        <begin position="57"/>
        <end position="77"/>
    </location>
</feature>
<feature type="region of interest" description="Disordered" evidence="1">
    <location>
        <begin position="1298"/>
        <end position="1358"/>
    </location>
</feature>
<feature type="compositionally biased region" description="Low complexity" evidence="1">
    <location>
        <begin position="405"/>
        <end position="418"/>
    </location>
</feature>
<reference evidence="2 3" key="1">
    <citation type="journal article" date="2019" name="Nat. Ecol. Evol.">
        <title>Megaphylogeny resolves global patterns of mushroom evolution.</title>
        <authorList>
            <person name="Varga T."/>
            <person name="Krizsan K."/>
            <person name="Foldi C."/>
            <person name="Dima B."/>
            <person name="Sanchez-Garcia M."/>
            <person name="Sanchez-Ramirez S."/>
            <person name="Szollosi G.J."/>
            <person name="Szarkandi J.G."/>
            <person name="Papp V."/>
            <person name="Albert L."/>
            <person name="Andreopoulos W."/>
            <person name="Angelini C."/>
            <person name="Antonin V."/>
            <person name="Barry K.W."/>
            <person name="Bougher N.L."/>
            <person name="Buchanan P."/>
            <person name="Buyck B."/>
            <person name="Bense V."/>
            <person name="Catcheside P."/>
            <person name="Chovatia M."/>
            <person name="Cooper J."/>
            <person name="Damon W."/>
            <person name="Desjardin D."/>
            <person name="Finy P."/>
            <person name="Geml J."/>
            <person name="Haridas S."/>
            <person name="Hughes K."/>
            <person name="Justo A."/>
            <person name="Karasinski D."/>
            <person name="Kautmanova I."/>
            <person name="Kiss B."/>
            <person name="Kocsube S."/>
            <person name="Kotiranta H."/>
            <person name="LaButti K.M."/>
            <person name="Lechner B.E."/>
            <person name="Liimatainen K."/>
            <person name="Lipzen A."/>
            <person name="Lukacs Z."/>
            <person name="Mihaltcheva S."/>
            <person name="Morgado L.N."/>
            <person name="Niskanen T."/>
            <person name="Noordeloos M.E."/>
            <person name="Ohm R.A."/>
            <person name="Ortiz-Santana B."/>
            <person name="Ovrebo C."/>
            <person name="Racz N."/>
            <person name="Riley R."/>
            <person name="Savchenko A."/>
            <person name="Shiryaev A."/>
            <person name="Soop K."/>
            <person name="Spirin V."/>
            <person name="Szebenyi C."/>
            <person name="Tomsovsky M."/>
            <person name="Tulloss R.E."/>
            <person name="Uehling J."/>
            <person name="Grigoriev I.V."/>
            <person name="Vagvolgyi C."/>
            <person name="Papp T."/>
            <person name="Martin F.M."/>
            <person name="Miettinen O."/>
            <person name="Hibbett D.S."/>
            <person name="Nagy L.G."/>
        </authorList>
    </citation>
    <scope>NUCLEOTIDE SEQUENCE [LARGE SCALE GENOMIC DNA]</scope>
    <source>
        <strain evidence="2 3">CBS 166.37</strain>
    </source>
</reference>
<feature type="compositionally biased region" description="Basic and acidic residues" evidence="1">
    <location>
        <begin position="533"/>
        <end position="542"/>
    </location>
</feature>
<feature type="compositionally biased region" description="Polar residues" evidence="1">
    <location>
        <begin position="79"/>
        <end position="94"/>
    </location>
</feature>
<accession>A0A5C3M7U5</accession>
<feature type="compositionally biased region" description="Basic and acidic residues" evidence="1">
    <location>
        <begin position="377"/>
        <end position="390"/>
    </location>
</feature>
<feature type="compositionally biased region" description="Low complexity" evidence="1">
    <location>
        <begin position="782"/>
        <end position="791"/>
    </location>
</feature>
<feature type="compositionally biased region" description="Basic and acidic residues" evidence="1">
    <location>
        <begin position="15"/>
        <end position="33"/>
    </location>
</feature>
<feature type="region of interest" description="Disordered" evidence="1">
    <location>
        <begin position="211"/>
        <end position="260"/>
    </location>
</feature>
<feature type="compositionally biased region" description="Basic and acidic residues" evidence="1">
    <location>
        <begin position="664"/>
        <end position="713"/>
    </location>
</feature>
<feature type="compositionally biased region" description="Polar residues" evidence="1">
    <location>
        <begin position="459"/>
        <end position="469"/>
    </location>
</feature>
<feature type="compositionally biased region" description="Polar residues" evidence="1">
    <location>
        <begin position="158"/>
        <end position="168"/>
    </location>
</feature>
<feature type="compositionally biased region" description="Polar residues" evidence="1">
    <location>
        <begin position="817"/>
        <end position="827"/>
    </location>
</feature>
<feature type="region of interest" description="Disordered" evidence="1">
    <location>
        <begin position="871"/>
        <end position="979"/>
    </location>
</feature>
<feature type="compositionally biased region" description="Basic and acidic residues" evidence="1">
    <location>
        <begin position="302"/>
        <end position="323"/>
    </location>
</feature>
<feature type="compositionally biased region" description="Gly residues" evidence="1">
    <location>
        <begin position="485"/>
        <end position="497"/>
    </location>
</feature>
<feature type="compositionally biased region" description="Low complexity" evidence="1">
    <location>
        <begin position="172"/>
        <end position="197"/>
    </location>
</feature>
<dbReference type="Proteomes" id="UP000308652">
    <property type="component" value="Unassembled WGS sequence"/>
</dbReference>
<feature type="compositionally biased region" description="Basic and acidic residues" evidence="1">
    <location>
        <begin position="1331"/>
        <end position="1349"/>
    </location>
</feature>
<feature type="compositionally biased region" description="Polar residues" evidence="1">
    <location>
        <begin position="138"/>
        <end position="149"/>
    </location>
</feature>
<feature type="compositionally biased region" description="Polar residues" evidence="1">
    <location>
        <begin position="347"/>
        <end position="360"/>
    </location>
</feature>
<feature type="region of interest" description="Disordered" evidence="1">
    <location>
        <begin position="643"/>
        <end position="722"/>
    </location>
</feature>
<name>A0A5C3M7U5_9AGAR</name>
<feature type="compositionally biased region" description="Polar residues" evidence="1">
    <location>
        <begin position="1243"/>
        <end position="1257"/>
    </location>
</feature>
<feature type="compositionally biased region" description="Basic and acidic residues" evidence="1">
    <location>
        <begin position="954"/>
        <end position="965"/>
    </location>
</feature>
<protein>
    <submittedName>
        <fullName evidence="2">Uncharacterized protein</fullName>
    </submittedName>
</protein>
<feature type="region of interest" description="Disordered" evidence="1">
    <location>
        <begin position="1425"/>
        <end position="1483"/>
    </location>
</feature>
<dbReference type="OrthoDB" id="2504896at2759"/>
<evidence type="ECO:0000313" key="3">
    <source>
        <dbReference type="Proteomes" id="UP000308652"/>
    </source>
</evidence>
<evidence type="ECO:0000256" key="1">
    <source>
        <dbReference type="SAM" id="MobiDB-lite"/>
    </source>
</evidence>
<feature type="region of interest" description="Disordered" evidence="1">
    <location>
        <begin position="116"/>
        <end position="197"/>
    </location>
</feature>
<organism evidence="2 3">
    <name type="scientific">Crucibulum laeve</name>
    <dbReference type="NCBI Taxonomy" id="68775"/>
    <lineage>
        <taxon>Eukaryota</taxon>
        <taxon>Fungi</taxon>
        <taxon>Dikarya</taxon>
        <taxon>Basidiomycota</taxon>
        <taxon>Agaricomycotina</taxon>
        <taxon>Agaricomycetes</taxon>
        <taxon>Agaricomycetidae</taxon>
        <taxon>Agaricales</taxon>
        <taxon>Agaricineae</taxon>
        <taxon>Nidulariaceae</taxon>
        <taxon>Crucibulum</taxon>
    </lineage>
</organism>
<dbReference type="EMBL" id="ML213595">
    <property type="protein sequence ID" value="TFK41350.1"/>
    <property type="molecule type" value="Genomic_DNA"/>
</dbReference>
<feature type="region of interest" description="Disordered" evidence="1">
    <location>
        <begin position="738"/>
        <end position="839"/>
    </location>
</feature>
<feature type="region of interest" description="Disordered" evidence="1">
    <location>
        <begin position="275"/>
        <end position="610"/>
    </location>
</feature>
<feature type="region of interest" description="Disordered" evidence="1">
    <location>
        <begin position="1173"/>
        <end position="1267"/>
    </location>
</feature>
<feature type="region of interest" description="Disordered" evidence="1">
    <location>
        <begin position="1"/>
        <end position="102"/>
    </location>
</feature>
<sequence length="1670" mass="178542">MANSDKAPQLVEQLTSKEEKETAVKEGGRREDGEGAGSNGPTEGMSATPFVAVADPSAKTTSTSMSSQSSTSSTRPSLVQLSTSNAPGSSTTTPAAPHPKKFSAVNINKKFLEKNYSASGSTPAASTSSVAKAGSPVSRPTVQSSTSHSRLVAAKLTATPSVSSSTAGWSRPSSVAPSPAATGPSTPSASSPLPSAATVATTALVSPQLPHVGKVIQPQPRSVGLQQTTSQKDLPPGKAANKPAWGHVKPPAVAPSVSLTSDDFPTAAEVAKVTASARKQKAEEVKPPPTPTETAAAASKQARMEDADTFRGVHLDPNAHHWDEDEEDDDNFLGGVIEFGDGRQYKIETTSEPSPPQIQSRAGDLLPSKDSASGPVSKEERFVDDFDRSWPKSRGSPATSSRDVPPASATTSSPSSSTQALHSPQDSSRVLFNERSNRLEPYSQGQRPPPPGQHPPKRNSFQDSNNVQLLQKPGLSDFPPRPRGFSGGRGGFGGGSYSGDRDHQYRRDGPPPSPRMNRDFPPHAMAPSASLSGRDRDQDRGRRNAMGPPPLPAHAMRRPSIEGGRQLPPHLSQASPNIPVRRLPSRDSKFPEPPSAGVSAPVQHPSHSPALSHASAVIISPIAAPSAALPGLAGADLDEARKDVMQTAAARAKQRRQQEEEEREAQKERARRKAAELEEKMKSTETEKQKQKGAEEMQKVVDEASKAVEESRKAKQAVADAEEKEVIAVIEDAVKSVAPSAHSTLPGKPSLQRPPSAKGAQRPTPDQDATRPGVMRRPSALTPRAGPSTAPAPSPAMQTESWRAKASPLPPPPPFATRQTLAQTSTPAFMPPPPSALEHVGAMSQDAADDLEVVDFSDMDKFMGVPEALEQITEKPGRPVASDFFDEKPQAEIYQPAKSDSVWRRKSVQEEPAPTPANEAGEIMKDTPIQDTSIASQEHPRPEDTSGASVSSETSRDNVDVEHHGQTVNVPPHLGVAQRTPRGQNFYKEATMSALDDAMSRIKGALNASKESHPGAPPTDTEATPSRHALPQAKQAPPKERWVPPALRPRNVEFPQHPDEHEELEVFDLTGTEPPRSPKPAWNSFTVRLPKVSQHREFVGKRQLQSFFRPPQPVRWDILSFEPSVEGMNKRDLSLNDVLFRKQPGGYKAKPKYRVVLPRFRYFSSGPRVNIPTAATGSRTNGAGAFGRPTVADGASTWRKPLVSPPKELDEHSPHILDTTSRSPPPEVSGSQTGIAFIPKSLDSPTKSDSTQASSRGRTVPKMPAGSAVAVYRDSRIDVIEDNPKALVNFIVTSELEDSKQSSRVANLDAASTDVPSSDTGKPVVNGVAPTEDKVPSLLPEKAESKSSDDSSDQVLVTPPGHHAAAWARSSLSLPLKESPARGPDPEHLKALWSQNTDKAGFHPINSLKGIADDLTALPFTIQDVKSEDGETPPPSIPSVPSRMSAHEVTRAFQTVPSSSSSTTSSHRTPLSPPLTNAPVARPPTTYAYSPMSANNMRPAYASYPSPMMSHSPAPPVMYPHPMNSSPVPSRMPVNGHTPLYSQPMWMTMTGPSQNPGNMMRPMPSPYPAQLMSYPSPGTPMYGLPPPGNIQPNHQPNSVQANRGRGIPVMNPVMQHAGSPMYAGSPVLMHAPVMQVPQNHGYMPMPAGRGQGQVRPENGQMASPYTRPTW</sequence>
<proteinExistence type="predicted"/>
<keyword evidence="3" id="KW-1185">Reference proteome</keyword>
<feature type="compositionally biased region" description="Low complexity" evidence="1">
    <location>
        <begin position="1457"/>
        <end position="1470"/>
    </location>
</feature>
<evidence type="ECO:0000313" key="2">
    <source>
        <dbReference type="EMBL" id="TFK41350.1"/>
    </source>
</evidence>
<feature type="compositionally biased region" description="Low complexity" evidence="1">
    <location>
        <begin position="117"/>
        <end position="133"/>
    </location>
</feature>
<feature type="compositionally biased region" description="Basic and acidic residues" evidence="1">
    <location>
        <begin position="499"/>
        <end position="509"/>
    </location>
</feature>
<dbReference type="STRING" id="68775.A0A5C3M7U5"/>
<feature type="compositionally biased region" description="Polar residues" evidence="1">
    <location>
        <begin position="419"/>
        <end position="430"/>
    </location>
</feature>
<feature type="region of interest" description="Disordered" evidence="1">
    <location>
        <begin position="1008"/>
        <end position="1041"/>
    </location>
</feature>
<gene>
    <name evidence="2" type="ORF">BDQ12DRAFT_436340</name>
</gene>